<name>A0AAU7CKS2_9BACT</name>
<proteinExistence type="predicted"/>
<reference evidence="3" key="1">
    <citation type="submission" date="2024-05" db="EMBL/GenBank/DDBJ databases">
        <title>Planctomycetes of the genus Singulisphaera possess chitinolytic capabilities.</title>
        <authorList>
            <person name="Ivanova A."/>
        </authorList>
    </citation>
    <scope>NUCLEOTIDE SEQUENCE</scope>
    <source>
        <strain evidence="3">Ch08T</strain>
    </source>
</reference>
<keyword evidence="1" id="KW-0732">Signal</keyword>
<gene>
    <name evidence="3" type="ORF">V5E97_08215</name>
</gene>
<feature type="domain" description="SbsA Ig-like" evidence="2">
    <location>
        <begin position="61"/>
        <end position="149"/>
    </location>
</feature>
<dbReference type="InterPro" id="IPR032812">
    <property type="entry name" value="SbsA_Ig"/>
</dbReference>
<evidence type="ECO:0000259" key="2">
    <source>
        <dbReference type="Pfam" id="PF13205"/>
    </source>
</evidence>
<evidence type="ECO:0000256" key="1">
    <source>
        <dbReference type="ARBA" id="ARBA00022729"/>
    </source>
</evidence>
<dbReference type="AlphaFoldDB" id="A0AAU7CKS2"/>
<dbReference type="EMBL" id="CP155447">
    <property type="protein sequence ID" value="XBH06004.1"/>
    <property type="molecule type" value="Genomic_DNA"/>
</dbReference>
<dbReference type="InterPro" id="IPR014755">
    <property type="entry name" value="Cu-Rt/internalin_Ig-like"/>
</dbReference>
<dbReference type="Pfam" id="PF13205">
    <property type="entry name" value="Big_5"/>
    <property type="match status" value="1"/>
</dbReference>
<evidence type="ECO:0000313" key="3">
    <source>
        <dbReference type="EMBL" id="XBH06004.1"/>
    </source>
</evidence>
<dbReference type="Gene3D" id="2.60.40.1220">
    <property type="match status" value="1"/>
</dbReference>
<protein>
    <submittedName>
        <fullName evidence="3">Ig-like domain-containing protein</fullName>
    </submittedName>
</protein>
<dbReference type="RefSeq" id="WP_406698855.1">
    <property type="nucleotide sequence ID" value="NZ_CP155447.1"/>
</dbReference>
<sequence>MYTSPLTVGLDGNLWFTVTENHRSSPTASLPPTGFAIERVNVAAFPIPQPLSPTVRSLLRTGVHTQPTRLVLTFDAAMTPSSAQNTRNYIIVLSGPRGRVRPHTRPVTIRRASYDAASNTVTLTPRPRLPIHGYYRVIVRGSLTGTNGALLDGSGHGQPGTDYSALLHKSGLVTPSAAKLRSVAPRAVH</sequence>
<organism evidence="3">
    <name type="scientific">Singulisphaera sp. Ch08</name>
    <dbReference type="NCBI Taxonomy" id="3120278"/>
    <lineage>
        <taxon>Bacteria</taxon>
        <taxon>Pseudomonadati</taxon>
        <taxon>Planctomycetota</taxon>
        <taxon>Planctomycetia</taxon>
        <taxon>Isosphaerales</taxon>
        <taxon>Isosphaeraceae</taxon>
        <taxon>Singulisphaera</taxon>
    </lineage>
</organism>
<accession>A0AAU7CKS2</accession>